<comment type="similarity">
    <text evidence="13">Belongs to the RING-type zinc finger family. ATL subfamily.</text>
</comment>
<dbReference type="InterPro" id="IPR013083">
    <property type="entry name" value="Znf_RING/FYVE/PHD"/>
</dbReference>
<dbReference type="Proteomes" id="UP000818029">
    <property type="component" value="Chromosome D06"/>
</dbReference>
<evidence type="ECO:0000256" key="12">
    <source>
        <dbReference type="ARBA" id="ARBA00023136"/>
    </source>
</evidence>
<evidence type="ECO:0000256" key="7">
    <source>
        <dbReference type="ARBA" id="ARBA00022723"/>
    </source>
</evidence>
<evidence type="ECO:0000256" key="8">
    <source>
        <dbReference type="ARBA" id="ARBA00022771"/>
    </source>
</evidence>
<keyword evidence="11" id="KW-1133">Transmembrane helix</keyword>
<dbReference type="GeneID" id="121218441"/>
<dbReference type="SUPFAM" id="SSF57850">
    <property type="entry name" value="RING/U-box"/>
    <property type="match status" value="1"/>
</dbReference>
<comment type="pathway">
    <text evidence="3">Protein modification; protein ubiquitination.</text>
</comment>
<evidence type="ECO:0000256" key="3">
    <source>
        <dbReference type="ARBA" id="ARBA00004906"/>
    </source>
</evidence>
<keyword evidence="6" id="KW-0812">Transmembrane</keyword>
<dbReference type="InterPro" id="IPR001841">
    <property type="entry name" value="Znf_RING"/>
</dbReference>
<proteinExistence type="inferred from homology"/>
<keyword evidence="8 14" id="KW-0863">Zinc-finger</keyword>
<evidence type="ECO:0000256" key="10">
    <source>
        <dbReference type="ARBA" id="ARBA00022833"/>
    </source>
</evidence>
<dbReference type="Pfam" id="PF13639">
    <property type="entry name" value="zf-RING_2"/>
    <property type="match status" value="1"/>
</dbReference>
<dbReference type="Gene3D" id="3.30.40.10">
    <property type="entry name" value="Zinc/RING finger domain, C3HC4 (zinc finger)"/>
    <property type="match status" value="1"/>
</dbReference>
<evidence type="ECO:0000256" key="1">
    <source>
        <dbReference type="ARBA" id="ARBA00000900"/>
    </source>
</evidence>
<keyword evidence="5" id="KW-0808">Transferase</keyword>
<dbReference type="PROSITE" id="PS50089">
    <property type="entry name" value="ZF_RING_2"/>
    <property type="match status" value="1"/>
</dbReference>
<keyword evidence="12" id="KW-0472">Membrane</keyword>
<evidence type="ECO:0000256" key="2">
    <source>
        <dbReference type="ARBA" id="ARBA00004167"/>
    </source>
</evidence>
<accession>A0ABM3A9N6</accession>
<evidence type="ECO:0000313" key="16">
    <source>
        <dbReference type="Proteomes" id="UP000818029"/>
    </source>
</evidence>
<evidence type="ECO:0000256" key="11">
    <source>
        <dbReference type="ARBA" id="ARBA00022989"/>
    </source>
</evidence>
<dbReference type="PANTHER" id="PTHR46913:SF1">
    <property type="entry name" value="RING-H2 FINGER PROTEIN ATL16"/>
    <property type="match status" value="1"/>
</dbReference>
<dbReference type="InterPro" id="IPR044600">
    <property type="entry name" value="ATL1/ATL16-like"/>
</dbReference>
<comment type="subcellular location">
    <subcellularLocation>
        <location evidence="2">Membrane</location>
        <topology evidence="2">Single-pass membrane protein</topology>
    </subcellularLocation>
</comment>
<keyword evidence="16" id="KW-1185">Reference proteome</keyword>
<feature type="domain" description="RING-type" evidence="15">
    <location>
        <begin position="95"/>
        <end position="138"/>
    </location>
</feature>
<dbReference type="EC" id="2.3.2.27" evidence="4"/>
<evidence type="ECO:0000256" key="5">
    <source>
        <dbReference type="ARBA" id="ARBA00022679"/>
    </source>
</evidence>
<name>A0ABM3A9N6_GOSHI</name>
<evidence type="ECO:0000259" key="15">
    <source>
        <dbReference type="PROSITE" id="PS50089"/>
    </source>
</evidence>
<evidence type="ECO:0000256" key="4">
    <source>
        <dbReference type="ARBA" id="ARBA00012483"/>
    </source>
</evidence>
<evidence type="ECO:0000256" key="13">
    <source>
        <dbReference type="ARBA" id="ARBA00024209"/>
    </source>
</evidence>
<evidence type="ECO:0000256" key="6">
    <source>
        <dbReference type="ARBA" id="ARBA00022692"/>
    </source>
</evidence>
<dbReference type="PANTHER" id="PTHR46913">
    <property type="entry name" value="RING-H2 FINGER PROTEIN ATL16"/>
    <property type="match status" value="1"/>
</dbReference>
<organism evidence="16 17">
    <name type="scientific">Gossypium hirsutum</name>
    <name type="common">Upland cotton</name>
    <name type="synonym">Gossypium mexicanum</name>
    <dbReference type="NCBI Taxonomy" id="3635"/>
    <lineage>
        <taxon>Eukaryota</taxon>
        <taxon>Viridiplantae</taxon>
        <taxon>Streptophyta</taxon>
        <taxon>Embryophyta</taxon>
        <taxon>Tracheophyta</taxon>
        <taxon>Spermatophyta</taxon>
        <taxon>Magnoliopsida</taxon>
        <taxon>eudicotyledons</taxon>
        <taxon>Gunneridae</taxon>
        <taxon>Pentapetalae</taxon>
        <taxon>rosids</taxon>
        <taxon>malvids</taxon>
        <taxon>Malvales</taxon>
        <taxon>Malvaceae</taxon>
        <taxon>Malvoideae</taxon>
        <taxon>Gossypium</taxon>
    </lineage>
</organism>
<keyword evidence="7" id="KW-0479">Metal-binding</keyword>
<keyword evidence="10" id="KW-0862">Zinc</keyword>
<reference evidence="17" key="2">
    <citation type="submission" date="2025-08" db="UniProtKB">
        <authorList>
            <consortium name="RefSeq"/>
        </authorList>
    </citation>
    <scope>IDENTIFICATION</scope>
</reference>
<keyword evidence="9" id="KW-0833">Ubl conjugation pathway</keyword>
<protein>
    <recommendedName>
        <fullName evidence="4">RING-type E3 ubiquitin transferase</fullName>
        <ecNumber evidence="4">2.3.2.27</ecNumber>
    </recommendedName>
</protein>
<dbReference type="RefSeq" id="XP_040951564.1">
    <property type="nucleotide sequence ID" value="XM_041095630.1"/>
</dbReference>
<comment type="catalytic activity">
    <reaction evidence="1">
        <text>S-ubiquitinyl-[E2 ubiquitin-conjugating enzyme]-L-cysteine + [acceptor protein]-L-lysine = [E2 ubiquitin-conjugating enzyme]-L-cysteine + N(6)-ubiquitinyl-[acceptor protein]-L-lysine.</text>
        <dbReference type="EC" id="2.3.2.27"/>
    </reaction>
</comment>
<dbReference type="SMART" id="SM00184">
    <property type="entry name" value="RING"/>
    <property type="match status" value="1"/>
</dbReference>
<dbReference type="CDD" id="cd16461">
    <property type="entry name" value="RING-H2_EL5-like"/>
    <property type="match status" value="1"/>
</dbReference>
<sequence>MEEKNEGMRGGDERMELWERVFIERREGKGEKEDSLLLEVIMGWATWPGPTACLKNGRVRVKILLEILDLSIIKTIPTLIYSDIARASNFTPLTCVVCLSEFKKNDEKARVLPNCNHAFHVDCIDIWFYTHSNCPLCRAPV</sequence>
<reference evidence="16" key="1">
    <citation type="journal article" date="2020" name="Nat. Genet.">
        <title>Genomic diversifications of five Gossypium allopolyploid species and their impact on cotton improvement.</title>
        <authorList>
            <person name="Chen Z.J."/>
            <person name="Sreedasyam A."/>
            <person name="Ando A."/>
            <person name="Song Q."/>
            <person name="De Santiago L.M."/>
            <person name="Hulse-Kemp A.M."/>
            <person name="Ding M."/>
            <person name="Ye W."/>
            <person name="Kirkbride R.C."/>
            <person name="Jenkins J."/>
            <person name="Plott C."/>
            <person name="Lovell J."/>
            <person name="Lin Y.M."/>
            <person name="Vaughn R."/>
            <person name="Liu B."/>
            <person name="Simpson S."/>
            <person name="Scheffler B.E."/>
            <person name="Wen L."/>
            <person name="Saski C.A."/>
            <person name="Grover C.E."/>
            <person name="Hu G."/>
            <person name="Conover J.L."/>
            <person name="Carlson J.W."/>
            <person name="Shu S."/>
            <person name="Boston L.B."/>
            <person name="Williams M."/>
            <person name="Peterson D.G."/>
            <person name="McGee K."/>
            <person name="Jones D.C."/>
            <person name="Wendel J.F."/>
            <person name="Stelly D.M."/>
            <person name="Grimwood J."/>
            <person name="Schmutz J."/>
        </authorList>
    </citation>
    <scope>NUCLEOTIDE SEQUENCE [LARGE SCALE GENOMIC DNA]</scope>
    <source>
        <strain evidence="16">cv. TM-1</strain>
    </source>
</reference>
<gene>
    <name evidence="17" type="primary">LOC121218441</name>
</gene>
<evidence type="ECO:0000313" key="17">
    <source>
        <dbReference type="RefSeq" id="XP_040951564.1"/>
    </source>
</evidence>
<evidence type="ECO:0000256" key="14">
    <source>
        <dbReference type="PROSITE-ProRule" id="PRU00175"/>
    </source>
</evidence>
<evidence type="ECO:0000256" key="9">
    <source>
        <dbReference type="ARBA" id="ARBA00022786"/>
    </source>
</evidence>